<dbReference type="PANTHER" id="PTHR12510:SF15">
    <property type="entry name" value="GAMMA-GLUTAMYLCYCLOTRANSFERASE FAMILY PROTEIN"/>
    <property type="match status" value="1"/>
</dbReference>
<name>A0A5N6R3V9_9ROSI</name>
<dbReference type="InterPro" id="IPR013024">
    <property type="entry name" value="GGCT-like"/>
</dbReference>
<keyword evidence="3" id="KW-0808">Transferase</keyword>
<dbReference type="SUPFAM" id="SSF110857">
    <property type="entry name" value="Gamma-glutamyl cyclotransferase-like"/>
    <property type="match status" value="1"/>
</dbReference>
<dbReference type="AlphaFoldDB" id="A0A5N6R3V9"/>
<dbReference type="OrthoDB" id="113620at2759"/>
<dbReference type="GO" id="GO:0061929">
    <property type="term" value="F:gamma-glutamylaminecyclotransferase activity"/>
    <property type="evidence" value="ECO:0007669"/>
    <property type="project" value="InterPro"/>
</dbReference>
<dbReference type="GO" id="GO:0016746">
    <property type="term" value="F:acyltransferase activity"/>
    <property type="evidence" value="ECO:0007669"/>
    <property type="project" value="UniProtKB-KW"/>
</dbReference>
<dbReference type="InterPro" id="IPR039126">
    <property type="entry name" value="GGACT"/>
</dbReference>
<evidence type="ECO:0000256" key="2">
    <source>
        <dbReference type="ARBA" id="ARBA00008861"/>
    </source>
</evidence>
<dbReference type="EMBL" id="CM017325">
    <property type="protein sequence ID" value="KAE8055622.1"/>
    <property type="molecule type" value="Genomic_DNA"/>
</dbReference>
<comment type="similarity">
    <text evidence="2 5">Belongs to the gamma-glutamylcyclotransferase family.</text>
</comment>
<dbReference type="Pfam" id="PF06094">
    <property type="entry name" value="GGACT"/>
    <property type="match status" value="1"/>
</dbReference>
<evidence type="ECO:0000256" key="4">
    <source>
        <dbReference type="PIRSR" id="PIRSR639126-1"/>
    </source>
</evidence>
<reference evidence="7 8" key="1">
    <citation type="submission" date="2019-06" db="EMBL/GenBank/DDBJ databases">
        <title>A chromosomal-level reference genome of Carpinus fangiana (Coryloideae, Betulaceae).</title>
        <authorList>
            <person name="Yang X."/>
            <person name="Wang Z."/>
            <person name="Zhang L."/>
            <person name="Hao G."/>
            <person name="Liu J."/>
            <person name="Yang Y."/>
        </authorList>
    </citation>
    <scope>NUCLEOTIDE SEQUENCE [LARGE SCALE GENOMIC DNA]</scope>
    <source>
        <strain evidence="7">Cfa_2016G</strain>
        <tissue evidence="7">Leaf</tissue>
    </source>
</reference>
<evidence type="ECO:0000259" key="6">
    <source>
        <dbReference type="Pfam" id="PF06094"/>
    </source>
</evidence>
<dbReference type="CDD" id="cd06661">
    <property type="entry name" value="GGCT_like"/>
    <property type="match status" value="1"/>
</dbReference>
<evidence type="ECO:0000256" key="1">
    <source>
        <dbReference type="ARBA" id="ARBA00002782"/>
    </source>
</evidence>
<dbReference type="PANTHER" id="PTHR12510">
    <property type="entry name" value="TROPONIN C-AKIN-1 PROTEIN"/>
    <property type="match status" value="1"/>
</dbReference>
<dbReference type="InterPro" id="IPR009288">
    <property type="entry name" value="AIG2-like_dom"/>
</dbReference>
<keyword evidence="8" id="KW-1185">Reference proteome</keyword>
<evidence type="ECO:0000313" key="7">
    <source>
        <dbReference type="EMBL" id="KAE8055622.1"/>
    </source>
</evidence>
<gene>
    <name evidence="7" type="ORF">FH972_012450</name>
</gene>
<evidence type="ECO:0000256" key="5">
    <source>
        <dbReference type="RuleBase" id="RU367036"/>
    </source>
</evidence>
<evidence type="ECO:0000313" key="8">
    <source>
        <dbReference type="Proteomes" id="UP000327013"/>
    </source>
</evidence>
<sequence length="184" mass="20532">MADDESEAHVIFTYGTLKRGFPNYTLMQSLIDQNDAVFLGPHITLHAYPLVCGPHGIPFLINLPGSGCQVTGDLYSVSTRGLLSVDELEGTRLGHYERLPIQVIQTNASDGVVPDQLPVQAEAYYAHRSFGQGLWERNGRKGLSDYTERDARGYVRREDRPKDRTFLDDVRFFVSSGAKNDSPL</sequence>
<accession>A0A5N6R3V9</accession>
<dbReference type="GO" id="GO:0005829">
    <property type="term" value="C:cytosol"/>
    <property type="evidence" value="ECO:0007669"/>
    <property type="project" value="TreeGrafter"/>
</dbReference>
<dbReference type="Proteomes" id="UP000327013">
    <property type="component" value="Chromosome 5"/>
</dbReference>
<keyword evidence="3" id="KW-0012">Acyltransferase</keyword>
<proteinExistence type="inferred from homology"/>
<feature type="active site" description="Proton acceptor" evidence="4">
    <location>
        <position position="89"/>
    </location>
</feature>
<evidence type="ECO:0000256" key="3">
    <source>
        <dbReference type="ARBA" id="ARBA00023315"/>
    </source>
</evidence>
<organism evidence="7 8">
    <name type="scientific">Carpinus fangiana</name>
    <dbReference type="NCBI Taxonomy" id="176857"/>
    <lineage>
        <taxon>Eukaryota</taxon>
        <taxon>Viridiplantae</taxon>
        <taxon>Streptophyta</taxon>
        <taxon>Embryophyta</taxon>
        <taxon>Tracheophyta</taxon>
        <taxon>Spermatophyta</taxon>
        <taxon>Magnoliopsida</taxon>
        <taxon>eudicotyledons</taxon>
        <taxon>Gunneridae</taxon>
        <taxon>Pentapetalae</taxon>
        <taxon>rosids</taxon>
        <taxon>fabids</taxon>
        <taxon>Fagales</taxon>
        <taxon>Betulaceae</taxon>
        <taxon>Carpinus</taxon>
    </lineage>
</organism>
<protein>
    <recommendedName>
        <fullName evidence="5">Gamma-glutamylcyclotransferase family protein</fullName>
    </recommendedName>
</protein>
<dbReference type="InterPro" id="IPR036568">
    <property type="entry name" value="GGCT-like_sf"/>
</dbReference>
<dbReference type="Gene3D" id="3.10.490.10">
    <property type="entry name" value="Gamma-glutamyl cyclotransferase-like"/>
    <property type="match status" value="1"/>
</dbReference>
<comment type="function">
    <text evidence="1">Putative gamma-glutamylcyclotransferase.</text>
</comment>
<feature type="domain" description="Gamma-glutamylcyclotransferase AIG2-like" evidence="6">
    <location>
        <begin position="11"/>
        <end position="128"/>
    </location>
</feature>